<dbReference type="Gene3D" id="3.90.650.10">
    <property type="entry name" value="PurM-like C-terminal domain"/>
    <property type="match status" value="1"/>
</dbReference>
<dbReference type="InterPro" id="IPR036676">
    <property type="entry name" value="PurM-like_C_sf"/>
</dbReference>
<sequence length="516" mass="56097">MNGKVNDDFFQKSVLPFTGESKSEVIIGPHMGVDAAILKIGDQYMAVAEDPIFPSMTMSADDFAYVTVHIGASDVAVMGIEPRFMTYSLLLPPETEESYVEELIKSISKYAHELGISIVGGHTGYYGAVVVPTIGGITVWGLADQYISPMGAQIGDDVLITKGAAIEAGALLGYEHKDFLSTVVDPLLVQKAAARIKEVSVVKDAHIAATVGGVHAMHDATEGGVKRGLWEIAQASGKGMLIDQDKIFVPEDIAALCQYLKLNPLEIISEGTLVLTCAPEKTAELRAAFMTQGIESAIVGKVTTPEEGCYILDEGNKYELIPPAIDKFWDVFFSSLSEAPTTLCTELETAVNKLCQENIYRMIPEIGANIAYASPESQSLDEVAGIPGRILRYKNTTTTLGQPELGGSVNMAETLLSIRKYFPLTRCLINMRNTPAILKACREGGLTVADMPTVAEYRQCDGDFIRDLEGMLQKFDRLPDVITIPDRINLEILILIPDETLDELIEKVLKVNTLLK</sequence>
<dbReference type="OrthoDB" id="9801934at2"/>
<evidence type="ECO:0000256" key="1">
    <source>
        <dbReference type="ARBA" id="ARBA00006243"/>
    </source>
</evidence>
<dbReference type="CDD" id="cd06061">
    <property type="entry name" value="PurM-like1"/>
    <property type="match status" value="1"/>
</dbReference>
<evidence type="ECO:0000259" key="3">
    <source>
        <dbReference type="Pfam" id="PF02769"/>
    </source>
</evidence>
<feature type="domain" description="PurM-like C-terminal" evidence="3">
    <location>
        <begin position="154"/>
        <end position="304"/>
    </location>
</feature>
<dbReference type="eggNOG" id="COG1992">
    <property type="taxonomic scope" value="Bacteria"/>
</dbReference>
<dbReference type="Pfam" id="PF10120">
    <property type="entry name" value="ThiN"/>
    <property type="match status" value="1"/>
</dbReference>
<dbReference type="HOGENOM" id="CLU_591373_0_0_9"/>
<evidence type="ECO:0000313" key="6">
    <source>
        <dbReference type="Proteomes" id="UP000010847"/>
    </source>
</evidence>
<feature type="domain" description="PurM-like N-terminal" evidence="2">
    <location>
        <begin position="33"/>
        <end position="136"/>
    </location>
</feature>
<evidence type="ECO:0000259" key="2">
    <source>
        <dbReference type="Pfam" id="PF00586"/>
    </source>
</evidence>
<dbReference type="SUPFAM" id="SSF53639">
    <property type="entry name" value="AraD/HMP-PK domain-like"/>
    <property type="match status" value="1"/>
</dbReference>
<protein>
    <submittedName>
        <fullName evidence="5">AIR synthase</fullName>
    </submittedName>
</protein>
<gene>
    <name evidence="5" type="ORF">DESME_03125</name>
</gene>
<dbReference type="STRING" id="871968.DESME_03125"/>
<dbReference type="PANTHER" id="PTHR30303:SF4">
    <property type="entry name" value="HYDROGENASE EXPRESSION_FORMATION PROTEIN HYPE"/>
    <property type="match status" value="1"/>
</dbReference>
<dbReference type="AlphaFoldDB" id="W0E9G4"/>
<dbReference type="SUPFAM" id="SSF55326">
    <property type="entry name" value="PurM N-terminal domain-like"/>
    <property type="match status" value="1"/>
</dbReference>
<dbReference type="InterPro" id="IPR016188">
    <property type="entry name" value="PurM-like_N"/>
</dbReference>
<dbReference type="EMBL" id="CP007032">
    <property type="protein sequence ID" value="AHF06153.1"/>
    <property type="molecule type" value="Genomic_DNA"/>
</dbReference>
<keyword evidence="6" id="KW-1185">Reference proteome</keyword>
<dbReference type="Proteomes" id="UP000010847">
    <property type="component" value="Chromosome"/>
</dbReference>
<dbReference type="Gene3D" id="3.30.1330.10">
    <property type="entry name" value="PurM-like, N-terminal domain"/>
    <property type="match status" value="1"/>
</dbReference>
<dbReference type="RefSeq" id="WP_006719037.1">
    <property type="nucleotide sequence ID" value="NZ_CP007032.1"/>
</dbReference>
<dbReference type="Gene3D" id="3.40.225.10">
    <property type="entry name" value="Class II aldolase/adducin N-terminal domain"/>
    <property type="match status" value="1"/>
</dbReference>
<organism evidence="5 6">
    <name type="scientific">Desulfitobacterium metallireducens DSM 15288</name>
    <dbReference type="NCBI Taxonomy" id="871968"/>
    <lineage>
        <taxon>Bacteria</taxon>
        <taxon>Bacillati</taxon>
        <taxon>Bacillota</taxon>
        <taxon>Clostridia</taxon>
        <taxon>Eubacteriales</taxon>
        <taxon>Desulfitobacteriaceae</taxon>
        <taxon>Desulfitobacterium</taxon>
    </lineage>
</organism>
<dbReference type="eggNOG" id="COG0309">
    <property type="taxonomic scope" value="Bacteria"/>
</dbReference>
<dbReference type="InterPro" id="IPR036921">
    <property type="entry name" value="PurM-like_N_sf"/>
</dbReference>
<dbReference type="InterPro" id="IPR019293">
    <property type="entry name" value="ThiN"/>
</dbReference>
<dbReference type="Pfam" id="PF00586">
    <property type="entry name" value="AIRS"/>
    <property type="match status" value="1"/>
</dbReference>
<dbReference type="InterPro" id="IPR010918">
    <property type="entry name" value="PurM-like_C_dom"/>
</dbReference>
<dbReference type="KEGG" id="dmt:DESME_03125"/>
<accession>W0E9G4</accession>
<reference evidence="5 6" key="1">
    <citation type="submission" date="2013-12" db="EMBL/GenBank/DDBJ databases">
        <authorList>
            <consortium name="DOE Joint Genome Institute"/>
            <person name="Smidt H."/>
            <person name="Huntemann M."/>
            <person name="Han J."/>
            <person name="Chen A."/>
            <person name="Kyrpides N."/>
            <person name="Mavromatis K."/>
            <person name="Markowitz V."/>
            <person name="Palaniappan K."/>
            <person name="Ivanova N."/>
            <person name="Schaumberg A."/>
            <person name="Pati A."/>
            <person name="Liolios K."/>
            <person name="Nordberg H.P."/>
            <person name="Cantor M.N."/>
            <person name="Hua S.X."/>
            <person name="Woyke T."/>
        </authorList>
    </citation>
    <scope>NUCLEOTIDE SEQUENCE [LARGE SCALE GENOMIC DNA]</scope>
    <source>
        <strain evidence="6">DSM 15288</strain>
    </source>
</reference>
<feature type="domain" description="Thiamine-phosphate synthase ThiN" evidence="4">
    <location>
        <begin position="346"/>
        <end position="510"/>
    </location>
</feature>
<evidence type="ECO:0000313" key="5">
    <source>
        <dbReference type="EMBL" id="AHF06153.1"/>
    </source>
</evidence>
<dbReference type="GO" id="GO:0051604">
    <property type="term" value="P:protein maturation"/>
    <property type="evidence" value="ECO:0007669"/>
    <property type="project" value="TreeGrafter"/>
</dbReference>
<comment type="similarity">
    <text evidence="1">Belongs to the HypE family.</text>
</comment>
<dbReference type="InterPro" id="IPR011854">
    <property type="entry name" value="HypE"/>
</dbReference>
<dbReference type="SUPFAM" id="SSF56042">
    <property type="entry name" value="PurM C-terminal domain-like"/>
    <property type="match status" value="1"/>
</dbReference>
<evidence type="ECO:0000259" key="4">
    <source>
        <dbReference type="Pfam" id="PF10120"/>
    </source>
</evidence>
<dbReference type="InterPro" id="IPR036409">
    <property type="entry name" value="Aldolase_II/adducin_N_sf"/>
</dbReference>
<name>W0E9G4_9FIRM</name>
<dbReference type="PANTHER" id="PTHR30303">
    <property type="entry name" value="HYDROGENASE ISOENZYMES FORMATION PROTEIN HYPE"/>
    <property type="match status" value="1"/>
</dbReference>
<proteinExistence type="inferred from homology"/>
<dbReference type="Pfam" id="PF02769">
    <property type="entry name" value="AIRS_C"/>
    <property type="match status" value="1"/>
</dbReference>